<reference evidence="3 4" key="1">
    <citation type="journal article" date="2020" name="Microorganisms">
        <title>Osmotic Adaptation and Compatible Solute Biosynthesis of Phototrophic Bacteria as Revealed from Genome Analyses.</title>
        <authorList>
            <person name="Imhoff J.F."/>
            <person name="Rahn T."/>
            <person name="Kunzel S."/>
            <person name="Keller A."/>
            <person name="Neulinger S.C."/>
        </authorList>
    </citation>
    <scope>NUCLEOTIDE SEQUENCE [LARGE SCALE GENOMIC DNA]</scope>
    <source>
        <strain evidence="3 4">DSM 9895</strain>
    </source>
</reference>
<proteinExistence type="predicted"/>
<evidence type="ECO:0000313" key="3">
    <source>
        <dbReference type="EMBL" id="MBK1671548.1"/>
    </source>
</evidence>
<dbReference type="Proteomes" id="UP001296873">
    <property type="component" value="Unassembled WGS sequence"/>
</dbReference>
<gene>
    <name evidence="3" type="ORF">CKO28_26475</name>
</gene>
<feature type="domain" description="Transposase IS116/IS110/IS902 C-terminal" evidence="2">
    <location>
        <begin position="270"/>
        <end position="346"/>
    </location>
</feature>
<name>A0ABS1DN68_9PROT</name>
<dbReference type="RefSeq" id="WP_200344553.1">
    <property type="nucleotide sequence ID" value="NZ_NRRL01000217.1"/>
</dbReference>
<dbReference type="PANTHER" id="PTHR33055:SF3">
    <property type="entry name" value="PUTATIVE TRANSPOSASE FOR IS117-RELATED"/>
    <property type="match status" value="1"/>
</dbReference>
<dbReference type="InterPro" id="IPR047650">
    <property type="entry name" value="Transpos_IS110"/>
</dbReference>
<evidence type="ECO:0000256" key="1">
    <source>
        <dbReference type="SAM" id="MobiDB-lite"/>
    </source>
</evidence>
<keyword evidence="4" id="KW-1185">Reference proteome</keyword>
<comment type="caution">
    <text evidence="3">The sequence shown here is derived from an EMBL/GenBank/DDBJ whole genome shotgun (WGS) entry which is preliminary data.</text>
</comment>
<dbReference type="Pfam" id="PF02371">
    <property type="entry name" value="Transposase_20"/>
    <property type="match status" value="1"/>
</dbReference>
<feature type="region of interest" description="Disordered" evidence="1">
    <location>
        <begin position="238"/>
        <end position="257"/>
    </location>
</feature>
<dbReference type="InterPro" id="IPR003346">
    <property type="entry name" value="Transposase_20"/>
</dbReference>
<evidence type="ECO:0000259" key="2">
    <source>
        <dbReference type="Pfam" id="PF02371"/>
    </source>
</evidence>
<organism evidence="3 4">
    <name type="scientific">Rhodovibrio sodomensis</name>
    <dbReference type="NCBI Taxonomy" id="1088"/>
    <lineage>
        <taxon>Bacteria</taxon>
        <taxon>Pseudomonadati</taxon>
        <taxon>Pseudomonadota</taxon>
        <taxon>Alphaproteobacteria</taxon>
        <taxon>Rhodospirillales</taxon>
        <taxon>Rhodovibrionaceae</taxon>
        <taxon>Rhodovibrio</taxon>
    </lineage>
</organism>
<dbReference type="NCBIfam" id="NF033542">
    <property type="entry name" value="transpos_IS110"/>
    <property type="match status" value="1"/>
</dbReference>
<protein>
    <recommendedName>
        <fullName evidence="2">Transposase IS116/IS110/IS902 C-terminal domain-containing protein</fullName>
    </recommendedName>
</protein>
<evidence type="ECO:0000313" key="4">
    <source>
        <dbReference type="Proteomes" id="UP001296873"/>
    </source>
</evidence>
<dbReference type="PANTHER" id="PTHR33055">
    <property type="entry name" value="TRANSPOSASE FOR INSERTION SEQUENCE ELEMENT IS1111A"/>
    <property type="match status" value="1"/>
</dbReference>
<sequence>MSFASTPSTPAPGHTATIYAAVELSSKNWLLAVQAPDRDKISRHKVPTGDSDKLIAHLEQARARVQDGTDAPVNVLTCYEAGRDGFWLHRVLHANGINNQIVDPASLLTDQKKKSAKTDKIDVRRILRALKLWHEGDPEACRMVHVPTPEQEDERRVVREAQRMKKEITGHLNRIGSVIALHGISTFRPLRRDWRDQLEQLKTADGRELPPMLKGEIKRECERLHHVRDQLRQLVREDRARRREAKRSAESKAPTDKTALEQRAELIAHLQLLRGVGEVGASILVDEVFFRDFRNRQELAGYVGLTPQPHSSGAKDTDQGLDKAGHALARWAMIELTWRWLHYQPNSTLSRWFHDQVGRARGRLRRIKLIATARKLLVAFWRYATQGIVPENAVTTG</sequence>
<accession>A0ABS1DN68</accession>
<dbReference type="EMBL" id="NRRL01000217">
    <property type="protein sequence ID" value="MBK1671548.1"/>
    <property type="molecule type" value="Genomic_DNA"/>
</dbReference>